<dbReference type="RefSeq" id="WP_189091083.1">
    <property type="nucleotide sequence ID" value="NZ_BMQL01000015.1"/>
</dbReference>
<dbReference type="InterPro" id="IPR001509">
    <property type="entry name" value="Epimerase_deHydtase"/>
</dbReference>
<keyword evidence="3" id="KW-1185">Reference proteome</keyword>
<dbReference type="AlphaFoldDB" id="A0A918C9A1"/>
<evidence type="ECO:0000259" key="1">
    <source>
        <dbReference type="Pfam" id="PF01370"/>
    </source>
</evidence>
<evidence type="ECO:0000313" key="2">
    <source>
        <dbReference type="EMBL" id="GGR13000.1"/>
    </source>
</evidence>
<dbReference type="CDD" id="cd05262">
    <property type="entry name" value="SDR_a7"/>
    <property type="match status" value="1"/>
</dbReference>
<dbReference type="EMBL" id="BMQL01000015">
    <property type="protein sequence ID" value="GGR13000.1"/>
    <property type="molecule type" value="Genomic_DNA"/>
</dbReference>
<dbReference type="GO" id="GO:0005737">
    <property type="term" value="C:cytoplasm"/>
    <property type="evidence" value="ECO:0007669"/>
    <property type="project" value="TreeGrafter"/>
</dbReference>
<dbReference type="PANTHER" id="PTHR48079:SF6">
    <property type="entry name" value="NAD(P)-BINDING DOMAIN-CONTAINING PROTEIN-RELATED"/>
    <property type="match status" value="1"/>
</dbReference>
<sequence>MRVFVTGASGFIGSAVVPELLSAGHQVTGLARSDASAATLTAAGASILRGDLTDLASLRAGAAASDGVVHLAYNHDFSQMGVAAQMDRAALEAIGEALAGTNRPLVFASGVIGMAPGRLATERDSPPTGLHPRIATTQAALALASSGVRVVSLRFAPTVHGEGDHGFMRVLIDIARQKGVSGYVGDGENRWPAVHRLDAATLTRLALENGEAGSSLHAVAEEGVRIRDVAEVIGRHLNLPVVSVPAEQASEHFGWLGMFIGADSPVSSTLTREWTGWEPTHPGLIEDLNQGHYFRELP</sequence>
<protein>
    <submittedName>
        <fullName evidence="2">NAD-dependent epimerase/dehydratase</fullName>
    </submittedName>
</protein>
<proteinExistence type="predicted"/>
<dbReference type="Proteomes" id="UP000603865">
    <property type="component" value="Unassembled WGS sequence"/>
</dbReference>
<dbReference type="SUPFAM" id="SSF51735">
    <property type="entry name" value="NAD(P)-binding Rossmann-fold domains"/>
    <property type="match status" value="1"/>
</dbReference>
<dbReference type="PANTHER" id="PTHR48079">
    <property type="entry name" value="PROTEIN YEEZ"/>
    <property type="match status" value="1"/>
</dbReference>
<organism evidence="2 3">
    <name type="scientific">Deinococcus ruber</name>
    <dbReference type="NCBI Taxonomy" id="1848197"/>
    <lineage>
        <taxon>Bacteria</taxon>
        <taxon>Thermotogati</taxon>
        <taxon>Deinococcota</taxon>
        <taxon>Deinococci</taxon>
        <taxon>Deinococcales</taxon>
        <taxon>Deinococcaceae</taxon>
        <taxon>Deinococcus</taxon>
    </lineage>
</organism>
<reference evidence="2" key="1">
    <citation type="journal article" date="2014" name="Int. J. Syst. Evol. Microbiol.">
        <title>Complete genome sequence of Corynebacterium casei LMG S-19264T (=DSM 44701T), isolated from a smear-ripened cheese.</title>
        <authorList>
            <consortium name="US DOE Joint Genome Institute (JGI-PGF)"/>
            <person name="Walter F."/>
            <person name="Albersmeier A."/>
            <person name="Kalinowski J."/>
            <person name="Ruckert C."/>
        </authorList>
    </citation>
    <scope>NUCLEOTIDE SEQUENCE</scope>
    <source>
        <strain evidence="2">JCM 31311</strain>
    </source>
</reference>
<accession>A0A918C9A1</accession>
<dbReference type="Pfam" id="PF01370">
    <property type="entry name" value="Epimerase"/>
    <property type="match status" value="1"/>
</dbReference>
<gene>
    <name evidence="2" type="ORF">GCM10008957_27440</name>
</gene>
<dbReference type="Gene3D" id="3.40.50.720">
    <property type="entry name" value="NAD(P)-binding Rossmann-like Domain"/>
    <property type="match status" value="1"/>
</dbReference>
<feature type="domain" description="NAD-dependent epimerase/dehydratase" evidence="1">
    <location>
        <begin position="3"/>
        <end position="214"/>
    </location>
</feature>
<dbReference type="InterPro" id="IPR036291">
    <property type="entry name" value="NAD(P)-bd_dom_sf"/>
</dbReference>
<evidence type="ECO:0000313" key="3">
    <source>
        <dbReference type="Proteomes" id="UP000603865"/>
    </source>
</evidence>
<reference evidence="2" key="2">
    <citation type="submission" date="2020-09" db="EMBL/GenBank/DDBJ databases">
        <authorList>
            <person name="Sun Q."/>
            <person name="Ohkuma M."/>
        </authorList>
    </citation>
    <scope>NUCLEOTIDE SEQUENCE</scope>
    <source>
        <strain evidence="2">JCM 31311</strain>
    </source>
</reference>
<comment type="caution">
    <text evidence="2">The sequence shown here is derived from an EMBL/GenBank/DDBJ whole genome shotgun (WGS) entry which is preliminary data.</text>
</comment>
<dbReference type="InterPro" id="IPR051783">
    <property type="entry name" value="NAD(P)-dependent_oxidoreduct"/>
</dbReference>
<dbReference type="GO" id="GO:0004029">
    <property type="term" value="F:aldehyde dehydrogenase (NAD+) activity"/>
    <property type="evidence" value="ECO:0007669"/>
    <property type="project" value="TreeGrafter"/>
</dbReference>
<name>A0A918C9A1_9DEIO</name>